<evidence type="ECO:0000313" key="1">
    <source>
        <dbReference type="EMBL" id="MFC0249440.1"/>
    </source>
</evidence>
<dbReference type="EMBL" id="JBHLWH010000039">
    <property type="protein sequence ID" value="MFC0249440.1"/>
    <property type="molecule type" value="Genomic_DNA"/>
</dbReference>
<dbReference type="RefSeq" id="WP_378042437.1">
    <property type="nucleotide sequence ID" value="NZ_JBHLWH010000039.1"/>
</dbReference>
<accession>A0ABV6F8N2</accession>
<dbReference type="Gene3D" id="3.40.50.2000">
    <property type="entry name" value="Glycogen Phosphorylase B"/>
    <property type="match status" value="1"/>
</dbReference>
<organism evidence="1 2">
    <name type="scientific">Citricoccus parietis</name>
    <dbReference type="NCBI Taxonomy" id="592307"/>
    <lineage>
        <taxon>Bacteria</taxon>
        <taxon>Bacillati</taxon>
        <taxon>Actinomycetota</taxon>
        <taxon>Actinomycetes</taxon>
        <taxon>Micrococcales</taxon>
        <taxon>Micrococcaceae</taxon>
        <taxon>Citricoccus</taxon>
    </lineage>
</organism>
<sequence>MSPPPKLLYYAHDHGSGHLHHAARVAATGVFDLTVATASAAAGRILPPGTAIARLPSDVVPGHRQPPASRLHYTPTGRVIRDRFAALLEAVQRVGPEAVVVDVSVEAALFLRLAGYPVIYRRMHGERADPAHELAYTESDHLIAYYGPDLEEPDWRDRFAANTTFLGVPDRSGRLGIAARRSAGPTATPQVTVVTGTGGGGVDLADLARAASRVPWARWNVYGATRGSGRVPTNLVLHGWAEDAVARMREADVVVVSAGFSAVTDAIGAARPLVLVAEPRPFNEQDRFAEAAQAAAGIPWCRWADPDADWSGAVTAALDEPSSADRLAAAILTDPGEHRRAWESVVATAASPGTAPQ</sequence>
<dbReference type="GO" id="GO:0016740">
    <property type="term" value="F:transferase activity"/>
    <property type="evidence" value="ECO:0007669"/>
    <property type="project" value="UniProtKB-KW"/>
</dbReference>
<gene>
    <name evidence="1" type="ORF">ACFFIO_13120</name>
</gene>
<protein>
    <submittedName>
        <fullName evidence="1">Glycosyl transferase</fullName>
    </submittedName>
</protein>
<reference evidence="1 2" key="1">
    <citation type="submission" date="2024-09" db="EMBL/GenBank/DDBJ databases">
        <authorList>
            <person name="Sun Q."/>
            <person name="Mori K."/>
        </authorList>
    </citation>
    <scope>NUCLEOTIDE SEQUENCE [LARGE SCALE GENOMIC DNA]</scope>
    <source>
        <strain evidence="1 2">CCM 7609</strain>
    </source>
</reference>
<comment type="caution">
    <text evidence="1">The sequence shown here is derived from an EMBL/GenBank/DDBJ whole genome shotgun (WGS) entry which is preliminary data.</text>
</comment>
<proteinExistence type="predicted"/>
<keyword evidence="1" id="KW-0808">Transferase</keyword>
<dbReference type="SUPFAM" id="SSF53756">
    <property type="entry name" value="UDP-Glycosyltransferase/glycogen phosphorylase"/>
    <property type="match status" value="1"/>
</dbReference>
<name>A0ABV6F8N2_9MICC</name>
<dbReference type="Proteomes" id="UP001589766">
    <property type="component" value="Unassembled WGS sequence"/>
</dbReference>
<evidence type="ECO:0000313" key="2">
    <source>
        <dbReference type="Proteomes" id="UP001589766"/>
    </source>
</evidence>
<keyword evidence="2" id="KW-1185">Reference proteome</keyword>